<dbReference type="Pfam" id="PF00348">
    <property type="entry name" value="polyprenyl_synt"/>
    <property type="match status" value="1"/>
</dbReference>
<comment type="caution">
    <text evidence="9">The sequence shown here is derived from an EMBL/GenBank/DDBJ whole genome shotgun (WGS) entry which is preliminary data.</text>
</comment>
<evidence type="ECO:0000313" key="9">
    <source>
        <dbReference type="EMBL" id="KAL3695877.1"/>
    </source>
</evidence>
<dbReference type="GO" id="GO:0008299">
    <property type="term" value="P:isoprenoid biosynthetic process"/>
    <property type="evidence" value="ECO:0007669"/>
    <property type="project" value="UniProtKB-KW"/>
</dbReference>
<dbReference type="SFLD" id="SFLDG01017">
    <property type="entry name" value="Polyprenyl_Transferase_Like"/>
    <property type="match status" value="1"/>
</dbReference>
<dbReference type="EMBL" id="JBJQOH010000002">
    <property type="protein sequence ID" value="KAL3695877.1"/>
    <property type="molecule type" value="Genomic_DNA"/>
</dbReference>
<dbReference type="GO" id="GO:0016740">
    <property type="term" value="F:transferase activity"/>
    <property type="evidence" value="ECO:0007669"/>
    <property type="project" value="UniProtKB-KW"/>
</dbReference>
<dbReference type="InterPro" id="IPR000092">
    <property type="entry name" value="Polyprenyl_synt"/>
</dbReference>
<gene>
    <name evidence="9" type="ORF">R1sor_009953</name>
</gene>
<name>A0ABD3I084_9MARC</name>
<evidence type="ECO:0008006" key="11">
    <source>
        <dbReference type="Google" id="ProtNLM"/>
    </source>
</evidence>
<dbReference type="SUPFAM" id="SSF48576">
    <property type="entry name" value="Terpenoid synthases"/>
    <property type="match status" value="1"/>
</dbReference>
<dbReference type="Proteomes" id="UP001633002">
    <property type="component" value="Unassembled WGS sequence"/>
</dbReference>
<proteinExistence type="inferred from homology"/>
<dbReference type="PROSITE" id="PS00444">
    <property type="entry name" value="POLYPRENYL_SYNTHASE_2"/>
    <property type="match status" value="1"/>
</dbReference>
<sequence>MRREAREEQLPFRSCIESECGQLVPTWRGNLASEAMFTARWEGFHGPAVSTVCIGRIPVAAMADVGSVLSLKPSVKGGVVCPQVSGAKEPRQRMLNMSSEARPSSSFKRSEILPLMFPGTGNLRMSTKLKSRPSSKVTLQVTARVVEEVSTAREVGQDAKAFNFKDYMKEKAIAVNSALDLAVPLQYPEKVTEAMRYSLLAGGKRVRPALCIAACELVGGKQETVMPTACAMEMIHTMSLIHDDLPCMDNDDLRRGVPTNHKKYGEDTALLAGDALLAFAFEHIARDTSGVPAERVVRVISHLGKAVGAEGLVAGQVVDIMSEGDPTVTLETLEYIHLHKTAGLLESSVVCGAIIGGASEEEIETLSKYSRYVGLSFQVIDDILDVTQSSEELGKTAGKDLLVDKATYPKLLGLEKSKEFAAELTHKAKEQLRIFDPVKCAPLLGLADYIANRQN</sequence>
<dbReference type="Gene3D" id="1.10.600.10">
    <property type="entry name" value="Farnesyl Diphosphate Synthase"/>
    <property type="match status" value="1"/>
</dbReference>
<dbReference type="PROSITE" id="PS00723">
    <property type="entry name" value="POLYPRENYL_SYNTHASE_1"/>
    <property type="match status" value="1"/>
</dbReference>
<protein>
    <recommendedName>
        <fullName evidence="11">Geranylgeranyl diphosphate synthase</fullName>
    </recommendedName>
</protein>
<evidence type="ECO:0000256" key="8">
    <source>
        <dbReference type="RuleBase" id="RU004466"/>
    </source>
</evidence>
<comment type="pathway">
    <text evidence="2">Isoprenoid biosynthesis.</text>
</comment>
<comment type="cofactor">
    <cofactor evidence="1">
        <name>Mg(2+)</name>
        <dbReference type="ChEBI" id="CHEBI:18420"/>
    </cofactor>
</comment>
<keyword evidence="6" id="KW-0460">Magnesium</keyword>
<dbReference type="InterPro" id="IPR053378">
    <property type="entry name" value="Prenyl_diphosphate_synthase"/>
</dbReference>
<accession>A0ABD3I084</accession>
<dbReference type="FunFam" id="1.10.600.10:FF:000001">
    <property type="entry name" value="Geranylgeranyl diphosphate synthase"/>
    <property type="match status" value="1"/>
</dbReference>
<evidence type="ECO:0000313" key="10">
    <source>
        <dbReference type="Proteomes" id="UP001633002"/>
    </source>
</evidence>
<keyword evidence="10" id="KW-1185">Reference proteome</keyword>
<evidence type="ECO:0000256" key="7">
    <source>
        <dbReference type="ARBA" id="ARBA00023229"/>
    </source>
</evidence>
<keyword evidence="7" id="KW-0414">Isoprene biosynthesis</keyword>
<dbReference type="NCBIfam" id="NF045485">
    <property type="entry name" value="FPPsyn"/>
    <property type="match status" value="1"/>
</dbReference>
<evidence type="ECO:0000256" key="4">
    <source>
        <dbReference type="ARBA" id="ARBA00022679"/>
    </source>
</evidence>
<evidence type="ECO:0000256" key="2">
    <source>
        <dbReference type="ARBA" id="ARBA00005128"/>
    </source>
</evidence>
<dbReference type="GO" id="GO:0005737">
    <property type="term" value="C:cytoplasm"/>
    <property type="evidence" value="ECO:0007669"/>
    <property type="project" value="UniProtKB-ARBA"/>
</dbReference>
<dbReference type="InterPro" id="IPR008949">
    <property type="entry name" value="Isoprenoid_synthase_dom_sf"/>
</dbReference>
<dbReference type="GO" id="GO:0046872">
    <property type="term" value="F:metal ion binding"/>
    <property type="evidence" value="ECO:0007669"/>
    <property type="project" value="UniProtKB-KW"/>
</dbReference>
<evidence type="ECO:0000256" key="1">
    <source>
        <dbReference type="ARBA" id="ARBA00001946"/>
    </source>
</evidence>
<evidence type="ECO:0000256" key="6">
    <source>
        <dbReference type="ARBA" id="ARBA00022842"/>
    </source>
</evidence>
<comment type="similarity">
    <text evidence="3 8">Belongs to the FPP/GGPP synthase family.</text>
</comment>
<reference evidence="9 10" key="1">
    <citation type="submission" date="2024-09" db="EMBL/GenBank/DDBJ databases">
        <title>Chromosome-scale assembly of Riccia sorocarpa.</title>
        <authorList>
            <person name="Paukszto L."/>
        </authorList>
    </citation>
    <scope>NUCLEOTIDE SEQUENCE [LARGE SCALE GENOMIC DNA]</scope>
    <source>
        <strain evidence="9">LP-2024</strain>
        <tissue evidence="9">Aerial parts of the thallus</tissue>
    </source>
</reference>
<dbReference type="AlphaFoldDB" id="A0ABD3I084"/>
<dbReference type="PANTHER" id="PTHR43281:SF1">
    <property type="entry name" value="FARNESYL DIPHOSPHATE SYNTHASE"/>
    <property type="match status" value="1"/>
</dbReference>
<dbReference type="SFLD" id="SFLDS00005">
    <property type="entry name" value="Isoprenoid_Synthase_Type_I"/>
    <property type="match status" value="1"/>
</dbReference>
<evidence type="ECO:0000256" key="5">
    <source>
        <dbReference type="ARBA" id="ARBA00022723"/>
    </source>
</evidence>
<dbReference type="PANTHER" id="PTHR43281">
    <property type="entry name" value="FARNESYL DIPHOSPHATE SYNTHASE"/>
    <property type="match status" value="1"/>
</dbReference>
<dbReference type="CDD" id="cd00685">
    <property type="entry name" value="Trans_IPPS_HT"/>
    <property type="match status" value="1"/>
</dbReference>
<dbReference type="InterPro" id="IPR033749">
    <property type="entry name" value="Polyprenyl_synt_CS"/>
</dbReference>
<evidence type="ECO:0000256" key="3">
    <source>
        <dbReference type="ARBA" id="ARBA00006706"/>
    </source>
</evidence>
<keyword evidence="5" id="KW-0479">Metal-binding</keyword>
<organism evidence="9 10">
    <name type="scientific">Riccia sorocarpa</name>
    <dbReference type="NCBI Taxonomy" id="122646"/>
    <lineage>
        <taxon>Eukaryota</taxon>
        <taxon>Viridiplantae</taxon>
        <taxon>Streptophyta</taxon>
        <taxon>Embryophyta</taxon>
        <taxon>Marchantiophyta</taxon>
        <taxon>Marchantiopsida</taxon>
        <taxon>Marchantiidae</taxon>
        <taxon>Marchantiales</taxon>
        <taxon>Ricciaceae</taxon>
        <taxon>Riccia</taxon>
    </lineage>
</organism>
<keyword evidence="4 8" id="KW-0808">Transferase</keyword>